<proteinExistence type="predicted"/>
<gene>
    <name evidence="2" type="ORF">Godav_011841</name>
</gene>
<dbReference type="Pfam" id="PF13456">
    <property type="entry name" value="RVT_3"/>
    <property type="match status" value="1"/>
</dbReference>
<dbReference type="SUPFAM" id="SSF53098">
    <property type="entry name" value="Ribonuclease H-like"/>
    <property type="match status" value="1"/>
</dbReference>
<sequence>MIVERRSKKNFRDNVQHSYGYQENETKGFRFRALNNRNLNQELPEWDMADLRRNKGKEILIVNKQSKESSYRYNGRLEMNSKNKGKSKELGPKLGQVRLLENLITLGQARSLLDQLGQQATAQKLLVGGNNSTGNLTAKGYSCGHLIGGPLLHNDRPSVNLSTPNSSMEGRSTDEVVVEDLGYCGLSFTWQKGGTFVRDLVSSDRRWNLNLFHVWLPEDVIHRIISIAPPHLDSGSNKRLLTNWECTRRGISQSNSCSVYGHEFEDMINVLRNCPAAKDVWMHVLPNQLKQREIGYAATGGAVRDGDGNWIMGFSRYLGVCSLFKAEVWGILDGILILLNKGYRRAIIQNDNLEVVQALTDVRLEDLGIIVLRRTQRIMRAKGQWRINHISIEQKLVADRLAKLSLNWKSAL</sequence>
<dbReference type="EMBL" id="JABFAC010000004">
    <property type="protein sequence ID" value="MBA0611137.1"/>
    <property type="molecule type" value="Genomic_DNA"/>
</dbReference>
<comment type="caution">
    <text evidence="2">The sequence shown here is derived from an EMBL/GenBank/DDBJ whole genome shotgun (WGS) entry which is preliminary data.</text>
</comment>
<name>A0A7J8RBC7_GOSDV</name>
<dbReference type="InterPro" id="IPR036397">
    <property type="entry name" value="RNaseH_sf"/>
</dbReference>
<organism evidence="2 3">
    <name type="scientific">Gossypium davidsonii</name>
    <name type="common">Davidson's cotton</name>
    <name type="synonym">Gossypium klotzschianum subsp. davidsonii</name>
    <dbReference type="NCBI Taxonomy" id="34287"/>
    <lineage>
        <taxon>Eukaryota</taxon>
        <taxon>Viridiplantae</taxon>
        <taxon>Streptophyta</taxon>
        <taxon>Embryophyta</taxon>
        <taxon>Tracheophyta</taxon>
        <taxon>Spermatophyta</taxon>
        <taxon>Magnoliopsida</taxon>
        <taxon>eudicotyledons</taxon>
        <taxon>Gunneridae</taxon>
        <taxon>Pentapetalae</taxon>
        <taxon>rosids</taxon>
        <taxon>malvids</taxon>
        <taxon>Malvales</taxon>
        <taxon>Malvaceae</taxon>
        <taxon>Malvoideae</taxon>
        <taxon>Gossypium</taxon>
    </lineage>
</organism>
<dbReference type="PANTHER" id="PTHR47723:SF19">
    <property type="entry name" value="POLYNUCLEOTIDYL TRANSFERASE, RIBONUCLEASE H-LIKE SUPERFAMILY PROTEIN"/>
    <property type="match status" value="1"/>
</dbReference>
<reference evidence="2 3" key="1">
    <citation type="journal article" date="2019" name="Genome Biol. Evol.">
        <title>Insights into the evolution of the New World diploid cottons (Gossypium, subgenus Houzingenia) based on genome sequencing.</title>
        <authorList>
            <person name="Grover C.E."/>
            <person name="Arick M.A. 2nd"/>
            <person name="Thrash A."/>
            <person name="Conover J.L."/>
            <person name="Sanders W.S."/>
            <person name="Peterson D.G."/>
            <person name="Frelichowski J.E."/>
            <person name="Scheffler J.A."/>
            <person name="Scheffler B.E."/>
            <person name="Wendel J.F."/>
        </authorList>
    </citation>
    <scope>NUCLEOTIDE SEQUENCE [LARGE SCALE GENOMIC DNA]</scope>
    <source>
        <strain evidence="2">27</strain>
        <tissue evidence="2">Leaf</tissue>
    </source>
</reference>
<dbReference type="Proteomes" id="UP000593561">
    <property type="component" value="Unassembled WGS sequence"/>
</dbReference>
<evidence type="ECO:0000313" key="3">
    <source>
        <dbReference type="Proteomes" id="UP000593561"/>
    </source>
</evidence>
<feature type="domain" description="RNase H type-1" evidence="1">
    <location>
        <begin position="294"/>
        <end position="404"/>
    </location>
</feature>
<evidence type="ECO:0000259" key="1">
    <source>
        <dbReference type="Pfam" id="PF13456"/>
    </source>
</evidence>
<dbReference type="PANTHER" id="PTHR47723">
    <property type="entry name" value="OS05G0353850 PROTEIN"/>
    <property type="match status" value="1"/>
</dbReference>
<keyword evidence="3" id="KW-1185">Reference proteome</keyword>
<dbReference type="InterPro" id="IPR044730">
    <property type="entry name" value="RNase_H-like_dom_plant"/>
</dbReference>
<dbReference type="AlphaFoldDB" id="A0A7J8RBC7"/>
<accession>A0A7J8RBC7</accession>
<dbReference type="GO" id="GO:0004523">
    <property type="term" value="F:RNA-DNA hybrid ribonuclease activity"/>
    <property type="evidence" value="ECO:0007669"/>
    <property type="project" value="InterPro"/>
</dbReference>
<dbReference type="Gene3D" id="3.30.420.10">
    <property type="entry name" value="Ribonuclease H-like superfamily/Ribonuclease H"/>
    <property type="match status" value="1"/>
</dbReference>
<dbReference type="InterPro" id="IPR053151">
    <property type="entry name" value="RNase_H-like"/>
</dbReference>
<evidence type="ECO:0000313" key="2">
    <source>
        <dbReference type="EMBL" id="MBA0611137.1"/>
    </source>
</evidence>
<dbReference type="GO" id="GO:0003676">
    <property type="term" value="F:nucleic acid binding"/>
    <property type="evidence" value="ECO:0007669"/>
    <property type="project" value="InterPro"/>
</dbReference>
<dbReference type="InterPro" id="IPR002156">
    <property type="entry name" value="RNaseH_domain"/>
</dbReference>
<dbReference type="InterPro" id="IPR012337">
    <property type="entry name" value="RNaseH-like_sf"/>
</dbReference>
<protein>
    <recommendedName>
        <fullName evidence="1">RNase H type-1 domain-containing protein</fullName>
    </recommendedName>
</protein>
<dbReference type="CDD" id="cd06222">
    <property type="entry name" value="RNase_H_like"/>
    <property type="match status" value="1"/>
</dbReference>